<comment type="caution">
    <text evidence="2">The sequence shown here is derived from an EMBL/GenBank/DDBJ whole genome shotgun (WGS) entry which is preliminary data.</text>
</comment>
<gene>
    <name evidence="2" type="ORF">LCGC14_0734680</name>
</gene>
<dbReference type="EMBL" id="LAZR01001712">
    <property type="protein sequence ID" value="KKN40311.1"/>
    <property type="molecule type" value="Genomic_DNA"/>
</dbReference>
<evidence type="ECO:0000256" key="1">
    <source>
        <dbReference type="SAM" id="Phobius"/>
    </source>
</evidence>
<keyword evidence="1" id="KW-1133">Transmembrane helix</keyword>
<reference evidence="2" key="1">
    <citation type="journal article" date="2015" name="Nature">
        <title>Complex archaea that bridge the gap between prokaryotes and eukaryotes.</title>
        <authorList>
            <person name="Spang A."/>
            <person name="Saw J.H."/>
            <person name="Jorgensen S.L."/>
            <person name="Zaremba-Niedzwiedzka K."/>
            <person name="Martijn J."/>
            <person name="Lind A.E."/>
            <person name="van Eijk R."/>
            <person name="Schleper C."/>
            <person name="Guy L."/>
            <person name="Ettema T.J."/>
        </authorList>
    </citation>
    <scope>NUCLEOTIDE SEQUENCE</scope>
</reference>
<dbReference type="AlphaFoldDB" id="A0A0F9STQ6"/>
<feature type="transmembrane region" description="Helical" evidence="1">
    <location>
        <begin position="6"/>
        <end position="24"/>
    </location>
</feature>
<accession>A0A0F9STQ6</accession>
<organism evidence="2">
    <name type="scientific">marine sediment metagenome</name>
    <dbReference type="NCBI Taxonomy" id="412755"/>
    <lineage>
        <taxon>unclassified sequences</taxon>
        <taxon>metagenomes</taxon>
        <taxon>ecological metagenomes</taxon>
    </lineage>
</organism>
<protein>
    <submittedName>
        <fullName evidence="2">Uncharacterized protein</fullName>
    </submittedName>
</protein>
<name>A0A0F9STQ6_9ZZZZ</name>
<keyword evidence="1" id="KW-0812">Transmembrane</keyword>
<proteinExistence type="predicted"/>
<sequence>MLEIILVTMALVFFFAQVVIIARLEYWRLVEWLIGEALDDDDDGR</sequence>
<evidence type="ECO:0000313" key="2">
    <source>
        <dbReference type="EMBL" id="KKN40311.1"/>
    </source>
</evidence>
<keyword evidence="1" id="KW-0472">Membrane</keyword>